<dbReference type="PANTHER" id="PTHR10579:SF43">
    <property type="entry name" value="ZINC FINGER (C3HC4-TYPE RING FINGER) FAMILY PROTEIN"/>
    <property type="match status" value="1"/>
</dbReference>
<feature type="domain" description="VWFA" evidence="2">
    <location>
        <begin position="85"/>
        <end position="268"/>
    </location>
</feature>
<dbReference type="OrthoDB" id="299997at2759"/>
<dbReference type="Pfam" id="PF00092">
    <property type="entry name" value="VWA"/>
    <property type="match status" value="1"/>
</dbReference>
<evidence type="ECO:0000313" key="4">
    <source>
        <dbReference type="Proteomes" id="UP001165082"/>
    </source>
</evidence>
<dbReference type="Proteomes" id="UP001165082">
    <property type="component" value="Unassembled WGS sequence"/>
</dbReference>
<name>A0A9W7A7T4_9STRA</name>
<dbReference type="PANTHER" id="PTHR10579">
    <property type="entry name" value="CALCIUM-ACTIVATED CHLORIDE CHANNEL REGULATOR"/>
    <property type="match status" value="1"/>
</dbReference>
<feature type="compositionally biased region" description="Polar residues" evidence="1">
    <location>
        <begin position="1"/>
        <end position="21"/>
    </location>
</feature>
<dbReference type="AlphaFoldDB" id="A0A9W7A7T4"/>
<dbReference type="PROSITE" id="PS50234">
    <property type="entry name" value="VWFA"/>
    <property type="match status" value="1"/>
</dbReference>
<dbReference type="InterPro" id="IPR002035">
    <property type="entry name" value="VWF_A"/>
</dbReference>
<gene>
    <name evidence="3" type="ORF">TrRE_jg6079</name>
</gene>
<dbReference type="InterPro" id="IPR051266">
    <property type="entry name" value="CLCR"/>
</dbReference>
<dbReference type="EMBL" id="BRXZ01002564">
    <property type="protein sequence ID" value="GMH65066.1"/>
    <property type="molecule type" value="Genomic_DNA"/>
</dbReference>
<sequence>MTTPPSDSLASLQSHNPSTDDSFVHVSPPQPPTGSTEPHAPTLTLTLRQKNAMVGLNSTTPTSNQYVATITASQLMGVEDRSPVDIAVALDVSGSMSGSKLDLCKKTILVLISELKSTDRLSLSTFSDDAKEIFPLTSLTQVAKDDVIRKVTSIRSTGCTNISGGLGMSVSSLLSSPPPPSSSSTIRSVLLLTDGHANRGISVPDALLSLVKKMVPSSENISINTFGYGSDHNADLLKGISEAADKSKGSYYFVDGEDNVSSAFGDCLGGLMSVAAQNIKLTINVGKSDEEGKIDFKVKHPSAKVDPGNPLAKTLQLGDVFAEEVKDFLIDVNYATAVTSEVVVTAKLNYLDISSSSLVESPESTISTSFVEGTPEVSETDKYVLLQGLRVKVAETLEMANTRARRSGAIEEARRMITELLASITSDARGLSLTPAEQQVVRVYEADLRDCMLDMVSYERYEEMGSKKMMLKMQSHAMQRCNESSEVTANAYRGSSKMEYAKRMKGKMGSMFGGK</sequence>
<comment type="caution">
    <text evidence="3">The sequence shown here is derived from an EMBL/GenBank/DDBJ whole genome shotgun (WGS) entry which is preliminary data.</text>
</comment>
<dbReference type="SMART" id="SM00327">
    <property type="entry name" value="VWA"/>
    <property type="match status" value="1"/>
</dbReference>
<keyword evidence="4" id="KW-1185">Reference proteome</keyword>
<accession>A0A9W7A7T4</accession>
<evidence type="ECO:0000313" key="3">
    <source>
        <dbReference type="EMBL" id="GMH65066.1"/>
    </source>
</evidence>
<proteinExistence type="predicted"/>
<dbReference type="SUPFAM" id="SSF53300">
    <property type="entry name" value="vWA-like"/>
    <property type="match status" value="1"/>
</dbReference>
<dbReference type="InterPro" id="IPR036465">
    <property type="entry name" value="vWFA_dom_sf"/>
</dbReference>
<protein>
    <recommendedName>
        <fullName evidence="2">VWFA domain-containing protein</fullName>
    </recommendedName>
</protein>
<reference evidence="3" key="1">
    <citation type="submission" date="2022-07" db="EMBL/GenBank/DDBJ databases">
        <title>Genome analysis of Parmales, a sister group of diatoms, reveals the evolutionary specialization of diatoms from phago-mixotrophs to photoautotrophs.</title>
        <authorList>
            <person name="Ban H."/>
            <person name="Sato S."/>
            <person name="Yoshikawa S."/>
            <person name="Kazumasa Y."/>
            <person name="Nakamura Y."/>
            <person name="Ichinomiya M."/>
            <person name="Saitoh K."/>
            <person name="Sato N."/>
            <person name="Blanc-Mathieu R."/>
            <person name="Endo H."/>
            <person name="Kuwata A."/>
            <person name="Ogata H."/>
        </authorList>
    </citation>
    <scope>NUCLEOTIDE SEQUENCE</scope>
</reference>
<dbReference type="Gene3D" id="3.40.50.410">
    <property type="entry name" value="von Willebrand factor, type A domain"/>
    <property type="match status" value="1"/>
</dbReference>
<evidence type="ECO:0000259" key="2">
    <source>
        <dbReference type="PROSITE" id="PS50234"/>
    </source>
</evidence>
<feature type="region of interest" description="Disordered" evidence="1">
    <location>
        <begin position="1"/>
        <end position="40"/>
    </location>
</feature>
<organism evidence="3 4">
    <name type="scientific">Triparma retinervis</name>
    <dbReference type="NCBI Taxonomy" id="2557542"/>
    <lineage>
        <taxon>Eukaryota</taxon>
        <taxon>Sar</taxon>
        <taxon>Stramenopiles</taxon>
        <taxon>Ochrophyta</taxon>
        <taxon>Bolidophyceae</taxon>
        <taxon>Parmales</taxon>
        <taxon>Triparmaceae</taxon>
        <taxon>Triparma</taxon>
    </lineage>
</organism>
<evidence type="ECO:0000256" key="1">
    <source>
        <dbReference type="SAM" id="MobiDB-lite"/>
    </source>
</evidence>